<organism evidence="3 4">
    <name type="scientific">Oceanobacillus luteolus</name>
    <dbReference type="NCBI Taxonomy" id="1274358"/>
    <lineage>
        <taxon>Bacteria</taxon>
        <taxon>Bacillati</taxon>
        <taxon>Bacillota</taxon>
        <taxon>Bacilli</taxon>
        <taxon>Bacillales</taxon>
        <taxon>Bacillaceae</taxon>
        <taxon>Oceanobacillus</taxon>
    </lineage>
</organism>
<reference evidence="4" key="1">
    <citation type="journal article" date="2019" name="Int. J. Syst. Evol. Microbiol.">
        <title>The Global Catalogue of Microorganisms (GCM) 10K type strain sequencing project: providing services to taxonomists for standard genome sequencing and annotation.</title>
        <authorList>
            <consortium name="The Broad Institute Genomics Platform"/>
            <consortium name="The Broad Institute Genome Sequencing Center for Infectious Disease"/>
            <person name="Wu L."/>
            <person name="Ma J."/>
        </authorList>
    </citation>
    <scope>NUCLEOTIDE SEQUENCE [LARGE SCALE GENOMIC DNA]</scope>
    <source>
        <strain evidence="4">CGMCC 1.12376</strain>
    </source>
</reference>
<comment type="caution">
    <text evidence="3">The sequence shown here is derived from an EMBL/GenBank/DDBJ whole genome shotgun (WGS) entry which is preliminary data.</text>
</comment>
<dbReference type="InterPro" id="IPR013830">
    <property type="entry name" value="SGNH_hydro"/>
</dbReference>
<dbReference type="RefSeq" id="WP_379599182.1">
    <property type="nucleotide sequence ID" value="NZ_JBHUDE010000162.1"/>
</dbReference>
<protein>
    <submittedName>
        <fullName evidence="3">GDSL-type esterase/lipase family protein</fullName>
    </submittedName>
</protein>
<keyword evidence="1" id="KW-1133">Transmembrane helix</keyword>
<feature type="domain" description="SGNH hydrolase-type esterase" evidence="2">
    <location>
        <begin position="65"/>
        <end position="245"/>
    </location>
</feature>
<name>A0ABW4HXB8_9BACI</name>
<dbReference type="EMBL" id="JBHUDE010000162">
    <property type="protein sequence ID" value="MFD1609737.1"/>
    <property type="molecule type" value="Genomic_DNA"/>
</dbReference>
<sequence length="262" mass="29957">MNDKVNSIHHDVGKRRPKKTRLITSPILLAAAAYVGINKYRQAKKLNKYMEQARTNTKHIRRVLILGDSVAKGYGSPNGGITNYLKEHLESKFGEVNVENEGIVHLTSEGLLQKLINEKLYDQQLQDSNLVFINIGGNDLLQHFHKDGARAVLKNFFKVRSNYIKNLQHIIEYIEAINPAITIVVNNLYNSLEKDYQFFGLTGVLINYWNSSMNKLAIIRVNTKELGRKKDLWADMVHPNQEGYKELSDLIIKQVSNVLEEV</sequence>
<feature type="transmembrane region" description="Helical" evidence="1">
    <location>
        <begin position="20"/>
        <end position="37"/>
    </location>
</feature>
<gene>
    <name evidence="3" type="ORF">ACFSBH_19145</name>
</gene>
<dbReference type="Proteomes" id="UP001597221">
    <property type="component" value="Unassembled WGS sequence"/>
</dbReference>
<dbReference type="InterPro" id="IPR036514">
    <property type="entry name" value="SGNH_hydro_sf"/>
</dbReference>
<keyword evidence="1" id="KW-0812">Transmembrane</keyword>
<evidence type="ECO:0000259" key="2">
    <source>
        <dbReference type="Pfam" id="PF13472"/>
    </source>
</evidence>
<dbReference type="PANTHER" id="PTHR30383">
    <property type="entry name" value="THIOESTERASE 1/PROTEASE 1/LYSOPHOSPHOLIPASE L1"/>
    <property type="match status" value="1"/>
</dbReference>
<evidence type="ECO:0000313" key="3">
    <source>
        <dbReference type="EMBL" id="MFD1609737.1"/>
    </source>
</evidence>
<evidence type="ECO:0000256" key="1">
    <source>
        <dbReference type="SAM" id="Phobius"/>
    </source>
</evidence>
<dbReference type="InterPro" id="IPR051532">
    <property type="entry name" value="Ester_Hydrolysis_Enzymes"/>
</dbReference>
<keyword evidence="4" id="KW-1185">Reference proteome</keyword>
<dbReference type="PANTHER" id="PTHR30383:SF5">
    <property type="entry name" value="SGNH HYDROLASE-TYPE ESTERASE DOMAIN-CONTAINING PROTEIN"/>
    <property type="match status" value="1"/>
</dbReference>
<accession>A0ABW4HXB8</accession>
<evidence type="ECO:0000313" key="4">
    <source>
        <dbReference type="Proteomes" id="UP001597221"/>
    </source>
</evidence>
<proteinExistence type="predicted"/>
<keyword evidence="1" id="KW-0472">Membrane</keyword>
<dbReference type="Gene3D" id="3.40.50.1110">
    <property type="entry name" value="SGNH hydrolase"/>
    <property type="match status" value="1"/>
</dbReference>
<dbReference type="Pfam" id="PF13472">
    <property type="entry name" value="Lipase_GDSL_2"/>
    <property type="match status" value="1"/>
</dbReference>
<dbReference type="SUPFAM" id="SSF52266">
    <property type="entry name" value="SGNH hydrolase"/>
    <property type="match status" value="1"/>
</dbReference>